<keyword evidence="3" id="KW-1185">Reference proteome</keyword>
<protein>
    <submittedName>
        <fullName evidence="2">Uu.00g061570.m01.CDS01</fullName>
    </submittedName>
</protein>
<evidence type="ECO:0000313" key="2">
    <source>
        <dbReference type="EMBL" id="CAJ2510257.1"/>
    </source>
</evidence>
<feature type="compositionally biased region" description="Polar residues" evidence="1">
    <location>
        <begin position="200"/>
        <end position="211"/>
    </location>
</feature>
<feature type="region of interest" description="Disordered" evidence="1">
    <location>
        <begin position="185"/>
        <end position="217"/>
    </location>
</feature>
<proteinExistence type="predicted"/>
<feature type="region of interest" description="Disordered" evidence="1">
    <location>
        <begin position="1"/>
        <end position="43"/>
    </location>
</feature>
<evidence type="ECO:0000256" key="1">
    <source>
        <dbReference type="SAM" id="MobiDB-lite"/>
    </source>
</evidence>
<organism evidence="2 3">
    <name type="scientific">Anthostomella pinea</name>
    <dbReference type="NCBI Taxonomy" id="933095"/>
    <lineage>
        <taxon>Eukaryota</taxon>
        <taxon>Fungi</taxon>
        <taxon>Dikarya</taxon>
        <taxon>Ascomycota</taxon>
        <taxon>Pezizomycotina</taxon>
        <taxon>Sordariomycetes</taxon>
        <taxon>Xylariomycetidae</taxon>
        <taxon>Xylariales</taxon>
        <taxon>Xylariaceae</taxon>
        <taxon>Anthostomella</taxon>
    </lineage>
</organism>
<name>A0AAI8VTM7_9PEZI</name>
<dbReference type="EMBL" id="CAUWAG010000013">
    <property type="protein sequence ID" value="CAJ2510257.1"/>
    <property type="molecule type" value="Genomic_DNA"/>
</dbReference>
<evidence type="ECO:0000313" key="3">
    <source>
        <dbReference type="Proteomes" id="UP001295740"/>
    </source>
</evidence>
<accession>A0AAI8VTM7</accession>
<dbReference type="AlphaFoldDB" id="A0AAI8VTM7"/>
<feature type="compositionally biased region" description="Basic and acidic residues" evidence="1">
    <location>
        <begin position="9"/>
        <end position="23"/>
    </location>
</feature>
<feature type="compositionally biased region" description="Basic and acidic residues" evidence="1">
    <location>
        <begin position="34"/>
        <end position="43"/>
    </location>
</feature>
<sequence>MSSSRLKAFSKEAKAKNTKKEPQLDSADDYLEAASEHEDAMGKHRAGDAAKALRFAHRALEVYSNGVAKFPQNFDLAYNKAWLELEVATHDSLAEALDVPVIGLLRQALESHRIALGLNSDNADALFNMAQVLTAIAEKIAEDDGADDSEALQCLEQAIDYQNQCFQIQEREFTKNRREFEQAMHGSADNDPDNDGGARRTQNTAYPASANQDEEEDQWVSVVEPVTANSLLDTVIAQINTLATLCSIINSQLAATPGLAPPISMSWVESFSTKLLAGVLPNLIDENKEDLGPRLSEMALTKAVFVGNFLELSFRSGANDVDTYQKELDSAFKQPEVDATSEDVLLAWARALIAFNSALADSDSQQANSDAGGVPQQTQASLRWSVLIDAQSRLTATAKLPHISASKDHDDTRTLTTTHLLRGDISLLLQALSYPPTAHIQARNTAGQLLKNAEVYYRNAGKLFGTLGSDAREEKAVCELKGGVVAVLQQLIADATSAGSSSSTADSSASNLSTASPQLMESGLGAVARAKGEAWVREQLDDLVAEGLILPQVFGLQ</sequence>
<dbReference type="Proteomes" id="UP001295740">
    <property type="component" value="Unassembled WGS sequence"/>
</dbReference>
<gene>
    <name evidence="2" type="ORF">KHLLAP_LOCUS10725</name>
</gene>
<dbReference type="InterPro" id="IPR011990">
    <property type="entry name" value="TPR-like_helical_dom_sf"/>
</dbReference>
<dbReference type="SUPFAM" id="SSF48452">
    <property type="entry name" value="TPR-like"/>
    <property type="match status" value="1"/>
</dbReference>
<reference evidence="2" key="1">
    <citation type="submission" date="2023-10" db="EMBL/GenBank/DDBJ databases">
        <authorList>
            <person name="Hackl T."/>
        </authorList>
    </citation>
    <scope>NUCLEOTIDE SEQUENCE</scope>
</reference>
<comment type="caution">
    <text evidence="2">The sequence shown here is derived from an EMBL/GenBank/DDBJ whole genome shotgun (WGS) entry which is preliminary data.</text>
</comment>
<dbReference type="Gene3D" id="1.25.40.10">
    <property type="entry name" value="Tetratricopeptide repeat domain"/>
    <property type="match status" value="1"/>
</dbReference>